<dbReference type="EMBL" id="JAXLPB010000002">
    <property type="protein sequence ID" value="MDY8109150.1"/>
    <property type="molecule type" value="Genomic_DNA"/>
</dbReference>
<evidence type="ECO:0000313" key="3">
    <source>
        <dbReference type="EMBL" id="MDY8109150.1"/>
    </source>
</evidence>
<dbReference type="InterPro" id="IPR036365">
    <property type="entry name" value="PGBD-like_sf"/>
</dbReference>
<comment type="caution">
    <text evidence="3">The sequence shown here is derived from an EMBL/GenBank/DDBJ whole genome shotgun (WGS) entry which is preliminary data.</text>
</comment>
<dbReference type="InterPro" id="IPR031304">
    <property type="entry name" value="SLT_2"/>
</dbReference>
<dbReference type="NCBIfam" id="TIGR02283">
    <property type="entry name" value="MltB_2"/>
    <property type="match status" value="1"/>
</dbReference>
<proteinExistence type="predicted"/>
<evidence type="ECO:0000256" key="1">
    <source>
        <dbReference type="SAM" id="SignalP"/>
    </source>
</evidence>
<dbReference type="InterPro" id="IPR011970">
    <property type="entry name" value="MltB_2"/>
</dbReference>
<name>A0ABU5I221_9HYPH</name>
<dbReference type="CDD" id="cd13399">
    <property type="entry name" value="Slt35-like"/>
    <property type="match status" value="1"/>
</dbReference>
<feature type="chain" id="PRO_5046275531" evidence="1">
    <location>
        <begin position="21"/>
        <end position="413"/>
    </location>
</feature>
<evidence type="ECO:0000259" key="2">
    <source>
        <dbReference type="Pfam" id="PF13406"/>
    </source>
</evidence>
<keyword evidence="4" id="KW-1185">Reference proteome</keyword>
<feature type="domain" description="Transglycosylase SLT" evidence="2">
    <location>
        <begin position="31"/>
        <end position="335"/>
    </location>
</feature>
<evidence type="ECO:0000313" key="4">
    <source>
        <dbReference type="Proteomes" id="UP001294412"/>
    </source>
</evidence>
<dbReference type="RefSeq" id="WP_322186604.1">
    <property type="nucleotide sequence ID" value="NZ_JAXLPB010000002.1"/>
</dbReference>
<reference evidence="3 4" key="1">
    <citation type="submission" date="2023-12" db="EMBL/GenBank/DDBJ databases">
        <title>Description of Novel Strain Fulvimarina sp. 2208YS6-2-32 isolated from Uroteuthis (Photololigo) edulis.</title>
        <authorList>
            <person name="Park J.-S."/>
        </authorList>
    </citation>
    <scope>NUCLEOTIDE SEQUENCE [LARGE SCALE GENOMIC DNA]</scope>
    <source>
        <strain evidence="3 4">2208YS6-2-32</strain>
    </source>
</reference>
<dbReference type="Pfam" id="PF13406">
    <property type="entry name" value="SLT_2"/>
    <property type="match status" value="1"/>
</dbReference>
<sequence length="413" mass="44293">MRVPALFVFALLMVFGPAGASRADQSLTKDFRTFLETAIWPEAEAQGVSREIFDAAFAGVEPDLDLPDLTLPGETEAVSPINVQAEFKNGSDYLSERALAETVRSGKALLETHAGLLDRIEARYGVPAPVLVAIWGRESAFGNATIPHDAFEVLGTKAWLARRKEMFRTELVAALKIASNGDRAVRDMRSSWAGALGQPQFMPSKFLDYAVDFDGDGKRDIWNSVPDTLGSIANYLKEHGWQPGRDWGFEVTVAKGLSCTLEGPDKGRPISRFVEDGAARVSGRPFPGHELAGTGHLMMPAGRKGPAFIATPNFYVIKAYNNSDLYALFVGHVADRMIGAGPLVAPFASTDGLTRGDVAAVQAALVDKGFDVGGIDGLAGFKTRRAIGAVEAELGLAETCWPSRDLVEALGPL</sequence>
<keyword evidence="1" id="KW-0732">Signal</keyword>
<organism evidence="3 4">
    <name type="scientific">Fulvimarina uroteuthidis</name>
    <dbReference type="NCBI Taxonomy" id="3098149"/>
    <lineage>
        <taxon>Bacteria</taxon>
        <taxon>Pseudomonadati</taxon>
        <taxon>Pseudomonadota</taxon>
        <taxon>Alphaproteobacteria</taxon>
        <taxon>Hyphomicrobiales</taxon>
        <taxon>Aurantimonadaceae</taxon>
        <taxon>Fulvimarina</taxon>
    </lineage>
</organism>
<dbReference type="SUPFAM" id="SSF47090">
    <property type="entry name" value="PGBD-like"/>
    <property type="match status" value="1"/>
</dbReference>
<dbReference type="Gene3D" id="1.10.8.350">
    <property type="entry name" value="Bacterial muramidase"/>
    <property type="match status" value="1"/>
</dbReference>
<dbReference type="SUPFAM" id="SSF53955">
    <property type="entry name" value="Lysozyme-like"/>
    <property type="match status" value="1"/>
</dbReference>
<dbReference type="InterPro" id="IPR043426">
    <property type="entry name" value="MltB-like"/>
</dbReference>
<dbReference type="Proteomes" id="UP001294412">
    <property type="component" value="Unassembled WGS sequence"/>
</dbReference>
<dbReference type="InterPro" id="IPR023346">
    <property type="entry name" value="Lysozyme-like_dom_sf"/>
</dbReference>
<protein>
    <submittedName>
        <fullName evidence="3">Lytic murein transglycosylase</fullName>
    </submittedName>
</protein>
<feature type="signal peptide" evidence="1">
    <location>
        <begin position="1"/>
        <end position="20"/>
    </location>
</feature>
<dbReference type="PANTHER" id="PTHR30163:SF8">
    <property type="entry name" value="LYTIC MUREIN TRANSGLYCOSYLASE"/>
    <property type="match status" value="1"/>
</dbReference>
<gene>
    <name evidence="3" type="ORF">U0C82_08325</name>
</gene>
<dbReference type="PANTHER" id="PTHR30163">
    <property type="entry name" value="MEMBRANE-BOUND LYTIC MUREIN TRANSGLYCOSYLASE B"/>
    <property type="match status" value="1"/>
</dbReference>
<dbReference type="Gene3D" id="1.10.530.10">
    <property type="match status" value="1"/>
</dbReference>
<accession>A0ABU5I221</accession>